<gene>
    <name evidence="15" type="ORF">BEL05_11335</name>
</gene>
<evidence type="ECO:0000256" key="12">
    <source>
        <dbReference type="ARBA" id="ARBA00037975"/>
    </source>
</evidence>
<feature type="transmembrane region" description="Helical" evidence="13">
    <location>
        <begin position="88"/>
        <end position="110"/>
    </location>
</feature>
<evidence type="ECO:0000256" key="5">
    <source>
        <dbReference type="ARBA" id="ARBA00022617"/>
    </source>
</evidence>
<keyword evidence="5" id="KW-0349">Heme</keyword>
<dbReference type="RefSeq" id="WP_069671915.1">
    <property type="nucleotide sequence ID" value="NZ_MCBT01000046.1"/>
</dbReference>
<comment type="subcellular location">
    <subcellularLocation>
        <location evidence="2">Cell membrane</location>
        <topology evidence="2">Multi-pass membrane protein</topology>
    </subcellularLocation>
</comment>
<dbReference type="Gene3D" id="1.20.950.20">
    <property type="entry name" value="Transmembrane di-heme cytochromes, Chain C"/>
    <property type="match status" value="1"/>
</dbReference>
<dbReference type="GO" id="GO:0005886">
    <property type="term" value="C:plasma membrane"/>
    <property type="evidence" value="ECO:0007669"/>
    <property type="project" value="UniProtKB-SubCell"/>
</dbReference>
<name>A0A1E5IQM8_SHECO</name>
<keyword evidence="4" id="KW-1003">Cell membrane</keyword>
<evidence type="ECO:0000256" key="2">
    <source>
        <dbReference type="ARBA" id="ARBA00004651"/>
    </source>
</evidence>
<evidence type="ECO:0000256" key="13">
    <source>
        <dbReference type="SAM" id="Phobius"/>
    </source>
</evidence>
<dbReference type="AlphaFoldDB" id="A0A1E5IQM8"/>
<dbReference type="GO" id="GO:0046872">
    <property type="term" value="F:metal ion binding"/>
    <property type="evidence" value="ECO:0007669"/>
    <property type="project" value="UniProtKB-KW"/>
</dbReference>
<dbReference type="GO" id="GO:0020037">
    <property type="term" value="F:heme binding"/>
    <property type="evidence" value="ECO:0007669"/>
    <property type="project" value="TreeGrafter"/>
</dbReference>
<evidence type="ECO:0000256" key="1">
    <source>
        <dbReference type="ARBA" id="ARBA00001970"/>
    </source>
</evidence>
<dbReference type="SUPFAM" id="SSF81342">
    <property type="entry name" value="Transmembrane di-heme cytochromes"/>
    <property type="match status" value="1"/>
</dbReference>
<keyword evidence="8" id="KW-0249">Electron transport</keyword>
<dbReference type="GO" id="GO:0022904">
    <property type="term" value="P:respiratory electron transport chain"/>
    <property type="evidence" value="ECO:0007669"/>
    <property type="project" value="InterPro"/>
</dbReference>
<dbReference type="PANTHER" id="PTHR30529:SF1">
    <property type="entry name" value="CYTOCHROME B561 HOMOLOG 2"/>
    <property type="match status" value="1"/>
</dbReference>
<evidence type="ECO:0000256" key="6">
    <source>
        <dbReference type="ARBA" id="ARBA00022692"/>
    </source>
</evidence>
<dbReference type="InterPro" id="IPR016174">
    <property type="entry name" value="Di-haem_cyt_TM"/>
</dbReference>
<comment type="similarity">
    <text evidence="12">Belongs to the cytochrome b561 family.</text>
</comment>
<evidence type="ECO:0000256" key="8">
    <source>
        <dbReference type="ARBA" id="ARBA00022982"/>
    </source>
</evidence>
<dbReference type="OrthoDB" id="9793784at2"/>
<dbReference type="GO" id="GO:0009055">
    <property type="term" value="F:electron transfer activity"/>
    <property type="evidence" value="ECO:0007669"/>
    <property type="project" value="InterPro"/>
</dbReference>
<dbReference type="PANTHER" id="PTHR30529">
    <property type="entry name" value="CYTOCHROME B561"/>
    <property type="match status" value="1"/>
</dbReference>
<keyword evidence="10" id="KW-0408">Iron</keyword>
<dbReference type="InterPro" id="IPR052168">
    <property type="entry name" value="Cytochrome_b561_oxidase"/>
</dbReference>
<comment type="cofactor">
    <cofactor evidence="1">
        <name>heme b</name>
        <dbReference type="ChEBI" id="CHEBI:60344"/>
    </cofactor>
</comment>
<evidence type="ECO:0000313" key="15">
    <source>
        <dbReference type="EMBL" id="OEG72852.1"/>
    </source>
</evidence>
<evidence type="ECO:0000256" key="9">
    <source>
        <dbReference type="ARBA" id="ARBA00022989"/>
    </source>
</evidence>
<reference evidence="15 16" key="1">
    <citation type="submission" date="2016-07" db="EMBL/GenBank/DDBJ databases">
        <title>Whole-genome of two Shewanella species isolated from a digestive organ of sea cucumber Apostichopus japonicus Selenka 1867.</title>
        <authorList>
            <person name="Hong H.-H."/>
            <person name="Choi H."/>
            <person name="Cheon S."/>
            <person name="Oh J.-S."/>
            <person name="Lee H.-G."/>
            <person name="Park C."/>
        </authorList>
    </citation>
    <scope>NUCLEOTIDE SEQUENCE [LARGE SCALE GENOMIC DNA]</scope>
    <source>
        <strain evidence="15 16">CSB03KR</strain>
    </source>
</reference>
<keyword evidence="7" id="KW-0479">Metal-binding</keyword>
<keyword evidence="6 13" id="KW-0812">Transmembrane</keyword>
<evidence type="ECO:0000256" key="4">
    <source>
        <dbReference type="ARBA" id="ARBA00022475"/>
    </source>
</evidence>
<evidence type="ECO:0000256" key="3">
    <source>
        <dbReference type="ARBA" id="ARBA00022448"/>
    </source>
</evidence>
<evidence type="ECO:0000256" key="11">
    <source>
        <dbReference type="ARBA" id="ARBA00023136"/>
    </source>
</evidence>
<feature type="transmembrane region" description="Helical" evidence="13">
    <location>
        <begin position="146"/>
        <end position="163"/>
    </location>
</feature>
<proteinExistence type="inferred from homology"/>
<protein>
    <submittedName>
        <fullName evidence="15">Cytochrome b</fullName>
    </submittedName>
</protein>
<feature type="transmembrane region" description="Helical" evidence="13">
    <location>
        <begin position="50"/>
        <end position="68"/>
    </location>
</feature>
<evidence type="ECO:0000256" key="10">
    <source>
        <dbReference type="ARBA" id="ARBA00023004"/>
    </source>
</evidence>
<dbReference type="STRING" id="23.BEL05_11335"/>
<dbReference type="Pfam" id="PF01292">
    <property type="entry name" value="Ni_hydr_CYTB"/>
    <property type="match status" value="1"/>
</dbReference>
<keyword evidence="3" id="KW-0813">Transport</keyword>
<evidence type="ECO:0000313" key="16">
    <source>
        <dbReference type="Proteomes" id="UP000095230"/>
    </source>
</evidence>
<feature type="domain" description="Cytochrome b561 bacterial/Ni-hydrogenase" evidence="14">
    <location>
        <begin position="9"/>
        <end position="178"/>
    </location>
</feature>
<dbReference type="EMBL" id="MCBT01000046">
    <property type="protein sequence ID" value="OEG72852.1"/>
    <property type="molecule type" value="Genomic_DNA"/>
</dbReference>
<organism evidence="15 16">
    <name type="scientific">Shewanella colwelliana</name>
    <name type="common">Alteromonas colwelliana</name>
    <dbReference type="NCBI Taxonomy" id="23"/>
    <lineage>
        <taxon>Bacteria</taxon>
        <taxon>Pseudomonadati</taxon>
        <taxon>Pseudomonadota</taxon>
        <taxon>Gammaproteobacteria</taxon>
        <taxon>Alteromonadales</taxon>
        <taxon>Shewanellaceae</taxon>
        <taxon>Shewanella</taxon>
    </lineage>
</organism>
<keyword evidence="11 13" id="KW-0472">Membrane</keyword>
<sequence>MIRNSENQYGLTSIAMHWVSALVVFGLFGLGFWMVELTYYSSWYKTAPDIHKSLGVLLFVATLIRLIWGKLNPKPKALAHHKVWEQRIGALVHQALYLLLISIMVSGYLISTADDRGIEVFGWFEVPSLGLLFDDQADLAGLVHQYFAYSLMGLVLLHALGAMKHHFIDKDLTLIRMTRIKEIK</sequence>
<dbReference type="Proteomes" id="UP000095230">
    <property type="component" value="Unassembled WGS sequence"/>
</dbReference>
<accession>A0A1E5IQM8</accession>
<comment type="caution">
    <text evidence="15">The sequence shown here is derived from an EMBL/GenBank/DDBJ whole genome shotgun (WGS) entry which is preliminary data.</text>
</comment>
<dbReference type="InterPro" id="IPR011577">
    <property type="entry name" value="Cyt_b561_bac/Ni-Hgenase"/>
</dbReference>
<evidence type="ECO:0000256" key="7">
    <source>
        <dbReference type="ARBA" id="ARBA00022723"/>
    </source>
</evidence>
<feature type="transmembrane region" description="Helical" evidence="13">
    <location>
        <begin position="12"/>
        <end position="35"/>
    </location>
</feature>
<evidence type="ECO:0000259" key="14">
    <source>
        <dbReference type="Pfam" id="PF01292"/>
    </source>
</evidence>
<keyword evidence="9 13" id="KW-1133">Transmembrane helix</keyword>